<dbReference type="InterPro" id="IPR038765">
    <property type="entry name" value="Papain-like_cys_pep_sf"/>
</dbReference>
<dbReference type="InterPro" id="IPR051202">
    <property type="entry name" value="Peptidase_C40"/>
</dbReference>
<name>A0AAU6RG30_9STAP</name>
<dbReference type="Gene3D" id="3.90.1720.10">
    <property type="entry name" value="endopeptidase domain like (from Nostoc punctiforme)"/>
    <property type="match status" value="1"/>
</dbReference>
<protein>
    <submittedName>
        <fullName evidence="7">C40 family peptidase</fullName>
    </submittedName>
</protein>
<dbReference type="AlphaFoldDB" id="A0AAU6RG30"/>
<dbReference type="PROSITE" id="PS51935">
    <property type="entry name" value="NLPC_P60"/>
    <property type="match status" value="1"/>
</dbReference>
<evidence type="ECO:0000256" key="1">
    <source>
        <dbReference type="ARBA" id="ARBA00007074"/>
    </source>
</evidence>
<feature type="signal peptide" evidence="5">
    <location>
        <begin position="1"/>
        <end position="24"/>
    </location>
</feature>
<dbReference type="GO" id="GO:0008234">
    <property type="term" value="F:cysteine-type peptidase activity"/>
    <property type="evidence" value="ECO:0007669"/>
    <property type="project" value="UniProtKB-KW"/>
</dbReference>
<gene>
    <name evidence="7" type="ORF">QA540_02095</name>
</gene>
<feature type="chain" id="PRO_5043414109" evidence="5">
    <location>
        <begin position="25"/>
        <end position="224"/>
    </location>
</feature>
<dbReference type="GO" id="GO:0006508">
    <property type="term" value="P:proteolysis"/>
    <property type="evidence" value="ECO:0007669"/>
    <property type="project" value="UniProtKB-KW"/>
</dbReference>
<dbReference type="PANTHER" id="PTHR47053:SF1">
    <property type="entry name" value="MUREIN DD-ENDOPEPTIDASE MEPH-RELATED"/>
    <property type="match status" value="1"/>
</dbReference>
<keyword evidence="3" id="KW-0378">Hydrolase</keyword>
<proteinExistence type="inferred from homology"/>
<dbReference type="InterPro" id="IPR000064">
    <property type="entry name" value="NLP_P60_dom"/>
</dbReference>
<sequence>MKKTALTLTTLATLSTLGTTQADASAYGRTDVAQTSSSVSSIDSSAYNYTYNNDGSYTYAYNYDAPTSVVAQTATQTAAQTATQTVAQTAAPVVSQTSTTSEVKKAPATTAVSGNVASVALSVAAGKSYVYGANSASAVDCSSFAQQVLAAMGKSIPRTTYAQAAVGTQVSAPQPGDLVFFNNYSHVGVYIGGGQMVDALNPSEGIGQRSVSYVSGHVDGYYRF</sequence>
<dbReference type="Pfam" id="PF00877">
    <property type="entry name" value="NLPC_P60"/>
    <property type="match status" value="1"/>
</dbReference>
<comment type="similarity">
    <text evidence="1">Belongs to the peptidase C40 family.</text>
</comment>
<evidence type="ECO:0000313" key="7">
    <source>
        <dbReference type="EMBL" id="WZE69202.1"/>
    </source>
</evidence>
<organism evidence="7">
    <name type="scientific">Macrococcus psychrotolerans</name>
    <dbReference type="NCBI Taxonomy" id="3039389"/>
    <lineage>
        <taxon>Bacteria</taxon>
        <taxon>Bacillati</taxon>
        <taxon>Bacillota</taxon>
        <taxon>Bacilli</taxon>
        <taxon>Bacillales</taxon>
        <taxon>Staphylococcaceae</taxon>
        <taxon>Macrococcus</taxon>
    </lineage>
</organism>
<keyword evidence="5" id="KW-0732">Signal</keyword>
<keyword evidence="2" id="KW-0645">Protease</keyword>
<accession>A0AAU6RG30</accession>
<evidence type="ECO:0000256" key="2">
    <source>
        <dbReference type="ARBA" id="ARBA00022670"/>
    </source>
</evidence>
<reference evidence="7" key="1">
    <citation type="submission" date="2023-04" db="EMBL/GenBank/DDBJ databases">
        <title>Macrococci isolated from food, foodproducing animals, and human clinical materials.</title>
        <authorList>
            <person name="Maslanova I."/>
            <person name="Svec P."/>
            <person name="Sedlacek I."/>
            <person name="Novakova D."/>
            <person name="Keller J.E."/>
            <person name="Schwendener S."/>
            <person name="Finstrlova A."/>
            <person name="Botka T."/>
            <person name="Kovarovic V."/>
            <person name="Petras P."/>
            <person name="Perreten V."/>
            <person name="Pantucek R."/>
        </authorList>
    </citation>
    <scope>NUCLEOTIDE SEQUENCE</scope>
    <source>
        <strain evidence="7">NRL/St 13/116</strain>
    </source>
</reference>
<evidence type="ECO:0000259" key="6">
    <source>
        <dbReference type="PROSITE" id="PS51935"/>
    </source>
</evidence>
<evidence type="ECO:0000256" key="4">
    <source>
        <dbReference type="ARBA" id="ARBA00022807"/>
    </source>
</evidence>
<dbReference type="RefSeq" id="WP_420496380.1">
    <property type="nucleotide sequence ID" value="NZ_CP124585.1"/>
</dbReference>
<feature type="domain" description="NlpC/P60" evidence="6">
    <location>
        <begin position="109"/>
        <end position="224"/>
    </location>
</feature>
<keyword evidence="4" id="KW-0788">Thiol protease</keyword>
<dbReference type="EMBL" id="CP124585">
    <property type="protein sequence ID" value="WZE69202.1"/>
    <property type="molecule type" value="Genomic_DNA"/>
</dbReference>
<dbReference type="PANTHER" id="PTHR47053">
    <property type="entry name" value="MUREIN DD-ENDOPEPTIDASE MEPH-RELATED"/>
    <property type="match status" value="1"/>
</dbReference>
<dbReference type="SUPFAM" id="SSF54001">
    <property type="entry name" value="Cysteine proteinases"/>
    <property type="match status" value="1"/>
</dbReference>
<evidence type="ECO:0000256" key="5">
    <source>
        <dbReference type="SAM" id="SignalP"/>
    </source>
</evidence>
<evidence type="ECO:0000256" key="3">
    <source>
        <dbReference type="ARBA" id="ARBA00022801"/>
    </source>
</evidence>